<dbReference type="GO" id="GO:0005886">
    <property type="term" value="C:plasma membrane"/>
    <property type="evidence" value="ECO:0007669"/>
    <property type="project" value="TreeGrafter"/>
</dbReference>
<dbReference type="STRING" id="45496.SAMN04488079_11063"/>
<keyword evidence="1" id="KW-0472">Membrane</keyword>
<dbReference type="Proteomes" id="UP000198924">
    <property type="component" value="Unassembled WGS sequence"/>
</dbReference>
<keyword evidence="1" id="KW-0812">Transmembrane</keyword>
<dbReference type="InterPro" id="IPR001036">
    <property type="entry name" value="Acrflvin-R"/>
</dbReference>
<dbReference type="Gene3D" id="3.30.70.1320">
    <property type="entry name" value="Multidrug efflux transporter AcrB pore domain like"/>
    <property type="match status" value="1"/>
</dbReference>
<dbReference type="Gene3D" id="3.30.70.1440">
    <property type="entry name" value="Multidrug efflux transporter AcrB pore domain"/>
    <property type="match status" value="1"/>
</dbReference>
<feature type="transmembrane region" description="Helical" evidence="1">
    <location>
        <begin position="335"/>
        <end position="354"/>
    </location>
</feature>
<name>A0A1I3ZB37_9GAMM</name>
<dbReference type="Gene3D" id="1.20.1640.10">
    <property type="entry name" value="Multidrug efflux transporter AcrB transmembrane domain"/>
    <property type="match status" value="2"/>
</dbReference>
<feature type="transmembrane region" description="Helical" evidence="1">
    <location>
        <begin position="464"/>
        <end position="483"/>
    </location>
</feature>
<dbReference type="EMBL" id="FOSH01000010">
    <property type="protein sequence ID" value="SFK41225.1"/>
    <property type="molecule type" value="Genomic_DNA"/>
</dbReference>
<feature type="transmembrane region" description="Helical" evidence="1">
    <location>
        <begin position="531"/>
        <end position="554"/>
    </location>
</feature>
<dbReference type="PRINTS" id="PR00702">
    <property type="entry name" value="ACRIFLAVINRP"/>
</dbReference>
<feature type="transmembrane region" description="Helical" evidence="1">
    <location>
        <begin position="361"/>
        <end position="381"/>
    </location>
</feature>
<evidence type="ECO:0000313" key="3">
    <source>
        <dbReference type="Proteomes" id="UP000198924"/>
    </source>
</evidence>
<dbReference type="Pfam" id="PF00873">
    <property type="entry name" value="ACR_tran"/>
    <property type="match status" value="1"/>
</dbReference>
<dbReference type="InterPro" id="IPR027463">
    <property type="entry name" value="AcrB_DN_DC_subdom"/>
</dbReference>
<dbReference type="GO" id="GO:0042910">
    <property type="term" value="F:xenobiotic transmembrane transporter activity"/>
    <property type="evidence" value="ECO:0007669"/>
    <property type="project" value="TreeGrafter"/>
</dbReference>
<gene>
    <name evidence="2" type="ORF">SAMN04488079_11063</name>
</gene>
<keyword evidence="3" id="KW-1185">Reference proteome</keyword>
<accession>A0A1I3ZB37</accession>
<feature type="transmembrane region" description="Helical" evidence="1">
    <location>
        <begin position="872"/>
        <end position="891"/>
    </location>
</feature>
<protein>
    <submittedName>
        <fullName evidence="2">Multidrug efflux pump subunit AcrB</fullName>
    </submittedName>
</protein>
<dbReference type="SUPFAM" id="SSF82693">
    <property type="entry name" value="Multidrug efflux transporter AcrB pore domain, PN1, PN2, PC1 and PC2 subdomains"/>
    <property type="match status" value="1"/>
</dbReference>
<evidence type="ECO:0000256" key="1">
    <source>
        <dbReference type="SAM" id="Phobius"/>
    </source>
</evidence>
<feature type="transmembrane region" description="Helical" evidence="1">
    <location>
        <begin position="20"/>
        <end position="37"/>
    </location>
</feature>
<feature type="transmembrane region" description="Helical" evidence="1">
    <location>
        <begin position="433"/>
        <end position="458"/>
    </location>
</feature>
<sequence>MSSPAHRKDIIGIFAQHKVAANLLMLMMLIGGFVSLSKLNTQFFPNFALDVITVSVVWRGASAEDVEDSLTSRIEQELRTIDYVDKMTSTSSYGSSLVRLEFDEGTDMGPALDQVKDHVARLRNLPKDSETPEISIATRYDNVARLLVTTDGHLDELRGLVHQIEHELLDAGISRVTITGLPDEEMAIKVSTSTLESLGLSFGDVSQRVADQSQDLPAGEIGNAETTRQIRSLDQRRDADAFGNISLKSDYQGRRLLINDVADVERRAMRDQVKVFYHGKPAVEIALQRTENADALESARIMENWLEQARPSLPKGVDIRVYDASWSLIQERINLLLSNGLSGLLLVLAILFLFLHGRVAFWVAVGIPVSFMAALTVLYVLGGSINMISLFALIMALGIIVDDAIVVGEDALSHYQSGERSLLAAEGGARRMLAPVISSSLTTIAAFLPLMLISGIIGNILFDIPFVVICVIIASLVESFLILPGHLRHTFHTMHHADPGCLRRWLDEKFDHFREQFFRPLVSMAVKNSGVTISLTLALLIISISLLASGRILFNFFPSPEGTTITANVRFVAGTPKKDVEQFLQNINLALDKAEADYDQKIVKMAVTRLGSASSANSNLSSSQSDERFGSVQLEMISPDKRDIRNKDFINDWRKYIILPPGIETFTISEARGGPPGSDIDIRLSGAPAQQLKKAAHEVAERLKNYTGVSAIEDDMPYGQEQLIYRIKGQGEVLGLTVENVGRQLRAAFDGQLVQIFQDGDDEVEVRVMLPDAERNTLATLENFMLRLPNGGSAPLSSVVDFESRRGFDVLRHTESQLAIHITASVDSVVNNNNVILDDMKKAFLPEISSKYGVKIGYEGRAEEQADTMSDMAQGTLLAFVMIYLVLAWVFSSYGWPLVVMAAIPFGLIGALIGHWLLGIDLTILSLFGIFGLSGIVVNDSIILVTFFKQLTESGTPTQQAIIEASVQRLRAVLLTSLTTIAGLTPLLFETSLQAQFLIPMAVSMSFGLMFSTVLVLLVIPAMLAVYERIADKLLPKRTESVTI</sequence>
<dbReference type="RefSeq" id="WP_091714031.1">
    <property type="nucleotide sequence ID" value="NZ_FOSH01000010.1"/>
</dbReference>
<keyword evidence="1" id="KW-1133">Transmembrane helix</keyword>
<dbReference type="AlphaFoldDB" id="A0A1I3ZB37"/>
<organism evidence="2 3">
    <name type="scientific">Methylophaga sulfidovorans</name>
    <dbReference type="NCBI Taxonomy" id="45496"/>
    <lineage>
        <taxon>Bacteria</taxon>
        <taxon>Pseudomonadati</taxon>
        <taxon>Pseudomonadota</taxon>
        <taxon>Gammaproteobacteria</taxon>
        <taxon>Thiotrichales</taxon>
        <taxon>Piscirickettsiaceae</taxon>
        <taxon>Methylophaga</taxon>
    </lineage>
</organism>
<feature type="transmembrane region" description="Helical" evidence="1">
    <location>
        <begin position="924"/>
        <end position="948"/>
    </location>
</feature>
<reference evidence="3" key="1">
    <citation type="submission" date="2016-10" db="EMBL/GenBank/DDBJ databases">
        <authorList>
            <person name="Varghese N."/>
            <person name="Submissions S."/>
        </authorList>
    </citation>
    <scope>NUCLEOTIDE SEQUENCE [LARGE SCALE GENOMIC DNA]</scope>
    <source>
        <strain evidence="3">DSM 11578</strain>
    </source>
</reference>
<feature type="transmembrane region" description="Helical" evidence="1">
    <location>
        <begin position="1001"/>
        <end position="1027"/>
    </location>
</feature>
<dbReference type="Gene3D" id="3.30.2090.10">
    <property type="entry name" value="Multidrug efflux transporter AcrB TolC docking domain, DN and DC subdomains"/>
    <property type="match status" value="2"/>
</dbReference>
<dbReference type="PANTHER" id="PTHR32063">
    <property type="match status" value="1"/>
</dbReference>
<proteinExistence type="predicted"/>
<evidence type="ECO:0000313" key="2">
    <source>
        <dbReference type="EMBL" id="SFK41225.1"/>
    </source>
</evidence>
<dbReference type="SUPFAM" id="SSF82714">
    <property type="entry name" value="Multidrug efflux transporter AcrB TolC docking domain, DN and DC subdomains"/>
    <property type="match status" value="2"/>
</dbReference>
<dbReference type="SUPFAM" id="SSF82866">
    <property type="entry name" value="Multidrug efflux transporter AcrB transmembrane domain"/>
    <property type="match status" value="2"/>
</dbReference>
<feature type="transmembrane region" description="Helical" evidence="1">
    <location>
        <begin position="387"/>
        <end position="412"/>
    </location>
</feature>
<dbReference type="Gene3D" id="3.30.70.1430">
    <property type="entry name" value="Multidrug efflux transporter AcrB pore domain"/>
    <property type="match status" value="2"/>
</dbReference>
<feature type="transmembrane region" description="Helical" evidence="1">
    <location>
        <begin position="898"/>
        <end position="918"/>
    </location>
</feature>
<dbReference type="PANTHER" id="PTHR32063:SF33">
    <property type="entry name" value="RND SUPERFAMILY EFFLUX PUMP PERMEASE COMPONENT"/>
    <property type="match status" value="1"/>
</dbReference>
<dbReference type="OrthoDB" id="5287122at2"/>